<sequence>MPSTRGVVDSATLTATRSSSLADSPIKSPFISTASTMAMPTSSAPMAMEPTASHRGLPVTSDIVRPNSANTRPVSAPTSSSSTTGSSGAFAVRMKFHHVRPLRTWLASFTAVRSEYDSSRIAMPRMTNAMVALSTSCGCCTLLIPS</sequence>
<dbReference type="EMBL" id="CAFAAV010000041">
    <property type="protein sequence ID" value="CAB4811127.1"/>
    <property type="molecule type" value="Genomic_DNA"/>
</dbReference>
<evidence type="ECO:0000256" key="1">
    <source>
        <dbReference type="SAM" id="MobiDB-lite"/>
    </source>
</evidence>
<feature type="region of interest" description="Disordered" evidence="1">
    <location>
        <begin position="41"/>
        <end position="87"/>
    </location>
</feature>
<feature type="compositionally biased region" description="Polar residues" evidence="1">
    <location>
        <begin position="67"/>
        <end position="77"/>
    </location>
</feature>
<reference evidence="2" key="1">
    <citation type="submission" date="2020-05" db="EMBL/GenBank/DDBJ databases">
        <authorList>
            <person name="Chiriac C."/>
            <person name="Salcher M."/>
            <person name="Ghai R."/>
            <person name="Kavagutti S V."/>
        </authorList>
    </citation>
    <scope>NUCLEOTIDE SEQUENCE</scope>
</reference>
<organism evidence="2">
    <name type="scientific">freshwater metagenome</name>
    <dbReference type="NCBI Taxonomy" id="449393"/>
    <lineage>
        <taxon>unclassified sequences</taxon>
        <taxon>metagenomes</taxon>
        <taxon>ecological metagenomes</taxon>
    </lineage>
</organism>
<feature type="region of interest" description="Disordered" evidence="1">
    <location>
        <begin position="1"/>
        <end position="26"/>
    </location>
</feature>
<dbReference type="AlphaFoldDB" id="A0A6J6Z0U9"/>
<accession>A0A6J6Z0U9</accession>
<name>A0A6J6Z0U9_9ZZZZ</name>
<feature type="compositionally biased region" description="Low complexity" evidence="1">
    <location>
        <begin position="78"/>
        <end position="87"/>
    </location>
</feature>
<gene>
    <name evidence="2" type="ORF">UFOPK3099_00750</name>
</gene>
<feature type="compositionally biased region" description="Low complexity" evidence="1">
    <location>
        <begin position="9"/>
        <end position="24"/>
    </location>
</feature>
<evidence type="ECO:0000313" key="2">
    <source>
        <dbReference type="EMBL" id="CAB4811127.1"/>
    </source>
</evidence>
<proteinExistence type="predicted"/>
<protein>
    <submittedName>
        <fullName evidence="2">Unannotated protein</fullName>
    </submittedName>
</protein>